<reference evidence="3 4" key="1">
    <citation type="submission" date="2024-04" db="EMBL/GenBank/DDBJ databases">
        <title>Tritrichomonas musculus Genome.</title>
        <authorList>
            <person name="Alves-Ferreira E."/>
            <person name="Grigg M."/>
            <person name="Lorenzi H."/>
            <person name="Galac M."/>
        </authorList>
    </citation>
    <scope>NUCLEOTIDE SEQUENCE [LARGE SCALE GENOMIC DNA]</scope>
    <source>
        <strain evidence="3 4">EAF2021</strain>
    </source>
</reference>
<dbReference type="Proteomes" id="UP001470230">
    <property type="component" value="Unassembled WGS sequence"/>
</dbReference>
<evidence type="ECO:0000313" key="4">
    <source>
        <dbReference type="Proteomes" id="UP001470230"/>
    </source>
</evidence>
<keyword evidence="2" id="KW-1133">Transmembrane helix</keyword>
<keyword evidence="4" id="KW-1185">Reference proteome</keyword>
<keyword evidence="2" id="KW-0472">Membrane</keyword>
<name>A0ABR2KZD4_9EUKA</name>
<keyword evidence="2" id="KW-0812">Transmembrane</keyword>
<feature type="coiled-coil region" evidence="1">
    <location>
        <begin position="301"/>
        <end position="363"/>
    </location>
</feature>
<comment type="caution">
    <text evidence="3">The sequence shown here is derived from an EMBL/GenBank/DDBJ whole genome shotgun (WGS) entry which is preliminary data.</text>
</comment>
<accession>A0ABR2KZD4</accession>
<gene>
    <name evidence="3" type="ORF">M9Y10_014384</name>
</gene>
<evidence type="ECO:0000256" key="1">
    <source>
        <dbReference type="SAM" id="Coils"/>
    </source>
</evidence>
<proteinExistence type="predicted"/>
<organism evidence="3 4">
    <name type="scientific">Tritrichomonas musculus</name>
    <dbReference type="NCBI Taxonomy" id="1915356"/>
    <lineage>
        <taxon>Eukaryota</taxon>
        <taxon>Metamonada</taxon>
        <taxon>Parabasalia</taxon>
        <taxon>Tritrichomonadida</taxon>
        <taxon>Tritrichomonadidae</taxon>
        <taxon>Tritrichomonas</taxon>
    </lineage>
</organism>
<keyword evidence="1" id="KW-0175">Coiled coil</keyword>
<evidence type="ECO:0000313" key="3">
    <source>
        <dbReference type="EMBL" id="KAK8896483.1"/>
    </source>
</evidence>
<sequence>MFAIITIFQLNTFVFPLSSYFILLLVMNDLSTEMNTDDQFLMKLARNLIDSCSPNGLNYSLIKNHLENALKKPVNTIISILNNDSNNYVYQKQIDSIKILPFRQLAEEIVKFKKRSTPLVTRTLGNTAPIESENLQKINSKLYSLQETILNAARTSKSSQVKSLYNSIKQNGSEIEINIYKDLLTLIIKEGENNAKSRMANLWSNIQQEVNESHEIDESISINEYENSIIQTVQSLKEQIDHTTTKSLKTDSMQNQLISTLQSQIEDLKAAVNFRKETENFEREINQHFENIENSLNSSKYDELYENYKQTFRKIEELSNSKNQLVLKNGNLETQNFHFQQEVSDLTDEINRLKKTIQEMQNKK</sequence>
<feature type="transmembrane region" description="Helical" evidence="2">
    <location>
        <begin position="6"/>
        <end position="26"/>
    </location>
</feature>
<protein>
    <submittedName>
        <fullName evidence="3">Uncharacterized protein</fullName>
    </submittedName>
</protein>
<evidence type="ECO:0000256" key="2">
    <source>
        <dbReference type="SAM" id="Phobius"/>
    </source>
</evidence>
<dbReference type="EMBL" id="JAPFFF010000002">
    <property type="protein sequence ID" value="KAK8896483.1"/>
    <property type="molecule type" value="Genomic_DNA"/>
</dbReference>